<evidence type="ECO:0000313" key="5">
    <source>
        <dbReference type="Proteomes" id="UP000297014"/>
    </source>
</evidence>
<dbReference type="OrthoDB" id="2944076at2"/>
<feature type="transmembrane region" description="Helical" evidence="1">
    <location>
        <begin position="147"/>
        <end position="165"/>
    </location>
</feature>
<evidence type="ECO:0000313" key="4">
    <source>
        <dbReference type="Proteomes" id="UP000002754"/>
    </source>
</evidence>
<gene>
    <name evidence="3" type="ORF">AJ85_01565</name>
    <name evidence="2" type="ORF">BALCAV_0214195</name>
</gene>
<comment type="caution">
    <text evidence="2">The sequence shown here is derived from an EMBL/GenBank/DDBJ whole genome shotgun (WGS) entry which is preliminary data.</text>
</comment>
<feature type="transmembrane region" description="Helical" evidence="1">
    <location>
        <begin position="37"/>
        <end position="59"/>
    </location>
</feature>
<evidence type="ECO:0000256" key="1">
    <source>
        <dbReference type="SAM" id="Phobius"/>
    </source>
</evidence>
<keyword evidence="1" id="KW-0472">Membrane</keyword>
<organism evidence="2 4">
    <name type="scientific">Alkalihalobacillus alcalophilus ATCC 27647 = CGMCC 1.3604</name>
    <dbReference type="NCBI Taxonomy" id="1218173"/>
    <lineage>
        <taxon>Bacteria</taxon>
        <taxon>Bacillati</taxon>
        <taxon>Bacillota</taxon>
        <taxon>Bacilli</taxon>
        <taxon>Bacillales</taxon>
        <taxon>Bacillaceae</taxon>
        <taxon>Alkalihalobacillus</taxon>
    </lineage>
</organism>
<keyword evidence="1" id="KW-1133">Transmembrane helix</keyword>
<dbReference type="RefSeq" id="WP_003322103.1">
    <property type="nucleotide sequence ID" value="NZ_ALPT02000047.1"/>
</dbReference>
<feature type="transmembrane region" description="Helical" evidence="1">
    <location>
        <begin position="117"/>
        <end position="135"/>
    </location>
</feature>
<dbReference type="Proteomes" id="UP000002754">
    <property type="component" value="Unassembled WGS sequence"/>
</dbReference>
<keyword evidence="4" id="KW-1185">Reference proteome</keyword>
<dbReference type="EMBL" id="JALP01000044">
    <property type="protein sequence ID" value="THG91806.1"/>
    <property type="molecule type" value="Genomic_DNA"/>
</dbReference>
<accession>A0A094YTJ2</accession>
<evidence type="ECO:0008006" key="6">
    <source>
        <dbReference type="Google" id="ProtNLM"/>
    </source>
</evidence>
<name>A0A094YTJ2_ALKAL</name>
<feature type="transmembrane region" description="Helical" evidence="1">
    <location>
        <begin position="186"/>
        <end position="206"/>
    </location>
</feature>
<feature type="transmembrane region" description="Helical" evidence="1">
    <location>
        <begin position="261"/>
        <end position="285"/>
    </location>
</feature>
<dbReference type="STRING" id="1218173.BALCAV_0214195"/>
<dbReference type="AlphaFoldDB" id="A0A094YTJ2"/>
<feature type="transmembrane region" description="Helical" evidence="1">
    <location>
        <begin position="12"/>
        <end position="31"/>
    </location>
</feature>
<dbReference type="EMBL" id="ALPT02000047">
    <property type="protein sequence ID" value="KGA96762.1"/>
    <property type="molecule type" value="Genomic_DNA"/>
</dbReference>
<sequence length="441" mass="52476">MSQLFLKKWAKGLLEWLIFFPLLLYVGAVSFSGVFVFVWPVFLYLLFGFSLIVGMKFYFTVRWTRLIFACPFAILIPVIAQVSFITGFVLSLVILVVVNRGFYYSREVLEDLVSLRLVLFGFVLYFFATFLYRLYPVLTPFETVLNIIGILFVSTMLFYINRTFLKQVTLVERGKPFLSQATKRQNIFYLVSFISLLLFLVNGQFIQPALLKVWRTFIAFLNLFRIEGVESPWAEYDFWEEEEELISEIGMEEVIEKGPNMALIIGIIISSLFVFLFLILLLHFFRNSKSYYVWFKSKLIGVFNYQVQNQEEGFVDEEERLLSFKKWMRTYKAWLQTALERRGKFTDLETNQEKVRYLFTQLMLKEQKNGLKLQKSDTAHELLQQIIAQDREEKNGLYELSHQYHSARYGYRDIPDHEVEKLHQWIEKRQAVYKKRKYKDE</sequence>
<evidence type="ECO:0000313" key="2">
    <source>
        <dbReference type="EMBL" id="KGA96762.1"/>
    </source>
</evidence>
<reference evidence="2 4" key="1">
    <citation type="journal article" date="2014" name="Genome Announc.">
        <title>Draft Genome Sequence of Bacillus alcalophilus AV1934, a Classic Alkaliphile Isolated from Human Feces in 1934.</title>
        <authorList>
            <person name="Attie O."/>
            <person name="Jayaprakash A."/>
            <person name="Shah H."/>
            <person name="Paulsen I.T."/>
            <person name="Morino M."/>
            <person name="Takahashi Y."/>
            <person name="Narumi I."/>
            <person name="Sachidanandam R."/>
            <person name="Satoh K."/>
            <person name="Ito M."/>
            <person name="Krulwich T.A."/>
        </authorList>
    </citation>
    <scope>NUCLEOTIDE SEQUENCE [LARGE SCALE GENOMIC DNA]</scope>
    <source>
        <strain evidence="2 4">AV1934</strain>
    </source>
</reference>
<dbReference type="Proteomes" id="UP000297014">
    <property type="component" value="Unassembled WGS sequence"/>
</dbReference>
<keyword evidence="1" id="KW-0812">Transmembrane</keyword>
<protein>
    <recommendedName>
        <fullName evidence="6">DUF4129 domain-containing protein</fullName>
    </recommendedName>
</protein>
<reference evidence="3 5" key="2">
    <citation type="submission" date="2014-01" db="EMBL/GenBank/DDBJ databases">
        <title>Draft genome sequencing of Bacillus alcalophilus CGMCC 1.3604.</title>
        <authorList>
            <person name="Yang J."/>
            <person name="Diao L."/>
            <person name="Yang S."/>
        </authorList>
    </citation>
    <scope>NUCLEOTIDE SEQUENCE [LARGE SCALE GENOMIC DNA]</scope>
    <source>
        <strain evidence="3 5">CGMCC 1.3604</strain>
    </source>
</reference>
<dbReference type="eggNOG" id="ENOG5032KYS">
    <property type="taxonomic scope" value="Bacteria"/>
</dbReference>
<evidence type="ECO:0000313" key="3">
    <source>
        <dbReference type="EMBL" id="THG91806.1"/>
    </source>
</evidence>
<proteinExistence type="predicted"/>